<reference evidence="1 2" key="1">
    <citation type="submission" date="2020-09" db="EMBL/GenBank/DDBJ databases">
        <title>De no assembly of potato wild relative species, Solanum commersonii.</title>
        <authorList>
            <person name="Cho K."/>
        </authorList>
    </citation>
    <scope>NUCLEOTIDE SEQUENCE [LARGE SCALE GENOMIC DNA]</scope>
    <source>
        <strain evidence="1">LZ3.2</strain>
        <tissue evidence="1">Leaf</tissue>
    </source>
</reference>
<sequence length="70" mass="8096">MKICRSLKQFGMSPNELTSPFVLVFSALNEKIKSAVKRNSWRVTEKFHDAVLGRLMIQNTTMLKANARRR</sequence>
<protein>
    <submittedName>
        <fullName evidence="1">Uncharacterized protein</fullName>
    </submittedName>
</protein>
<accession>A0A9J5ZS06</accession>
<dbReference type="AlphaFoldDB" id="A0A9J5ZS06"/>
<organism evidence="1 2">
    <name type="scientific">Solanum commersonii</name>
    <name type="common">Commerson's wild potato</name>
    <name type="synonym">Commerson's nightshade</name>
    <dbReference type="NCBI Taxonomy" id="4109"/>
    <lineage>
        <taxon>Eukaryota</taxon>
        <taxon>Viridiplantae</taxon>
        <taxon>Streptophyta</taxon>
        <taxon>Embryophyta</taxon>
        <taxon>Tracheophyta</taxon>
        <taxon>Spermatophyta</taxon>
        <taxon>Magnoliopsida</taxon>
        <taxon>eudicotyledons</taxon>
        <taxon>Gunneridae</taxon>
        <taxon>Pentapetalae</taxon>
        <taxon>asterids</taxon>
        <taxon>lamiids</taxon>
        <taxon>Solanales</taxon>
        <taxon>Solanaceae</taxon>
        <taxon>Solanoideae</taxon>
        <taxon>Solaneae</taxon>
        <taxon>Solanum</taxon>
    </lineage>
</organism>
<gene>
    <name evidence="1" type="ORF">H5410_014817</name>
</gene>
<proteinExistence type="predicted"/>
<name>A0A9J5ZS06_SOLCO</name>
<evidence type="ECO:0000313" key="1">
    <source>
        <dbReference type="EMBL" id="KAG5614993.1"/>
    </source>
</evidence>
<evidence type="ECO:0000313" key="2">
    <source>
        <dbReference type="Proteomes" id="UP000824120"/>
    </source>
</evidence>
<keyword evidence="2" id="KW-1185">Reference proteome</keyword>
<comment type="caution">
    <text evidence="1">The sequence shown here is derived from an EMBL/GenBank/DDBJ whole genome shotgun (WGS) entry which is preliminary data.</text>
</comment>
<dbReference type="Proteomes" id="UP000824120">
    <property type="component" value="Chromosome 3"/>
</dbReference>
<dbReference type="EMBL" id="JACXVP010000003">
    <property type="protein sequence ID" value="KAG5614993.1"/>
    <property type="molecule type" value="Genomic_DNA"/>
</dbReference>